<reference evidence="3 4" key="1">
    <citation type="journal article" date="2010" name="Stand. Genomic Sci.">
        <title>Complete genome sequence of Spirosoma linguale type strain (1).</title>
        <authorList>
            <person name="Lail K."/>
            <person name="Sikorski J."/>
            <person name="Saunders E."/>
            <person name="Lapidus A."/>
            <person name="Glavina Del Rio T."/>
            <person name="Copeland A."/>
            <person name="Tice H."/>
            <person name="Cheng J.-F."/>
            <person name="Lucas S."/>
            <person name="Nolan M."/>
            <person name="Bruce D."/>
            <person name="Goodwin L."/>
            <person name="Pitluck S."/>
            <person name="Ivanova N."/>
            <person name="Mavromatis K."/>
            <person name="Ovchinnikova G."/>
            <person name="Pati A."/>
            <person name="Chen A."/>
            <person name="Palaniappan K."/>
            <person name="Land M."/>
            <person name="Hauser L."/>
            <person name="Chang Y.-J."/>
            <person name="Jeffries C.D."/>
            <person name="Chain P."/>
            <person name="Brettin T."/>
            <person name="Detter J.C."/>
            <person name="Schuetze A."/>
            <person name="Rohde M."/>
            <person name="Tindall B.J."/>
            <person name="Goeker M."/>
            <person name="Bristow J."/>
            <person name="Eisen J.A."/>
            <person name="Markowitz V."/>
            <person name="Hugenholtz P."/>
            <person name="Kyrpides N.C."/>
            <person name="Klenk H.-P."/>
            <person name="Chen F."/>
        </authorList>
    </citation>
    <scope>NUCLEOTIDE SEQUENCE [LARGE SCALE GENOMIC DNA]</scope>
    <source>
        <strain evidence="4">ATCC 33905 / DSM 74 / LMG 10896 / Claus 1</strain>
    </source>
</reference>
<evidence type="ECO:0000313" key="3">
    <source>
        <dbReference type="EMBL" id="ADB39395.1"/>
    </source>
</evidence>
<dbReference type="Pfam" id="PF13568">
    <property type="entry name" value="OMP_b-brl_2"/>
    <property type="match status" value="1"/>
</dbReference>
<proteinExistence type="predicted"/>
<dbReference type="RefSeq" id="WP_012927916.1">
    <property type="nucleotide sequence ID" value="NC_013730.1"/>
</dbReference>
<keyword evidence="1" id="KW-0732">Signal</keyword>
<feature type="domain" description="Outer membrane protein beta-barrel" evidence="2">
    <location>
        <begin position="29"/>
        <end position="167"/>
    </location>
</feature>
<dbReference type="KEGG" id="sli:Slin_3387"/>
<keyword evidence="4" id="KW-1185">Reference proteome</keyword>
<dbReference type="AlphaFoldDB" id="D2QP87"/>
<evidence type="ECO:0000259" key="2">
    <source>
        <dbReference type="Pfam" id="PF13568"/>
    </source>
</evidence>
<gene>
    <name evidence="3" type="ordered locus">Slin_3387</name>
</gene>
<feature type="chain" id="PRO_5003035010" description="Outer membrane protein beta-barrel domain-containing protein" evidence="1">
    <location>
        <begin position="17"/>
        <end position="194"/>
    </location>
</feature>
<dbReference type="Gene3D" id="2.40.160.20">
    <property type="match status" value="1"/>
</dbReference>
<dbReference type="Proteomes" id="UP000002028">
    <property type="component" value="Chromosome"/>
</dbReference>
<organism evidence="3 4">
    <name type="scientific">Spirosoma linguale (strain ATCC 33905 / DSM 74 / LMG 10896 / Claus 1)</name>
    <dbReference type="NCBI Taxonomy" id="504472"/>
    <lineage>
        <taxon>Bacteria</taxon>
        <taxon>Pseudomonadati</taxon>
        <taxon>Bacteroidota</taxon>
        <taxon>Cytophagia</taxon>
        <taxon>Cytophagales</taxon>
        <taxon>Cytophagaceae</taxon>
        <taxon>Spirosoma</taxon>
    </lineage>
</organism>
<dbReference type="InterPro" id="IPR011250">
    <property type="entry name" value="OMP/PagP_B-barrel"/>
</dbReference>
<dbReference type="SUPFAM" id="SSF56925">
    <property type="entry name" value="OMPA-like"/>
    <property type="match status" value="1"/>
</dbReference>
<name>D2QP87_SPILD</name>
<dbReference type="HOGENOM" id="CLU_1249982_0_0_10"/>
<feature type="signal peptide" evidence="1">
    <location>
        <begin position="1"/>
        <end position="16"/>
    </location>
</feature>
<protein>
    <recommendedName>
        <fullName evidence="2">Outer membrane protein beta-barrel domain-containing protein</fullName>
    </recommendedName>
</protein>
<dbReference type="InterPro" id="IPR025665">
    <property type="entry name" value="Beta-barrel_OMP_2"/>
</dbReference>
<accession>D2QP87</accession>
<sequence>MKTLFFFLASSTFVLAQSRVSVAPTYWFNHGNYAYQVYSAYDGSETKSSGYSLESSAGLTARYKFNRKWDFSIGVLYSRGTSYVKTPQSNDIKLTTEYIQLPVLINYRLSERRLAPYFSAGAIFGKNKSVSNDPVKTSAIVGIGLDYKISSKLSWLIQPTASYLFYKPDNTILYQFRDYNSYNIGVQTQLILHF</sequence>
<evidence type="ECO:0000256" key="1">
    <source>
        <dbReference type="SAM" id="SignalP"/>
    </source>
</evidence>
<evidence type="ECO:0000313" key="4">
    <source>
        <dbReference type="Proteomes" id="UP000002028"/>
    </source>
</evidence>
<dbReference type="EMBL" id="CP001769">
    <property type="protein sequence ID" value="ADB39395.1"/>
    <property type="molecule type" value="Genomic_DNA"/>
</dbReference>